<dbReference type="PANTHER" id="PTHR43775">
    <property type="entry name" value="FATTY ACID SYNTHASE"/>
    <property type="match status" value="1"/>
</dbReference>
<keyword evidence="2" id="KW-0597">Phosphoprotein</keyword>
<dbReference type="PANTHER" id="PTHR43775:SF51">
    <property type="entry name" value="INACTIVE PHENOLPHTHIOCEROL SYNTHESIS POLYKETIDE SYNTHASE TYPE I PKS1-RELATED"/>
    <property type="match status" value="1"/>
</dbReference>
<evidence type="ECO:0000256" key="3">
    <source>
        <dbReference type="ARBA" id="ARBA00022679"/>
    </source>
</evidence>
<dbReference type="InterPro" id="IPR050091">
    <property type="entry name" value="PKS_NRPS_Biosynth_Enz"/>
</dbReference>
<dbReference type="InterPro" id="IPR020841">
    <property type="entry name" value="PKS_Beta-ketoAc_synthase_dom"/>
</dbReference>
<evidence type="ECO:0000256" key="2">
    <source>
        <dbReference type="ARBA" id="ARBA00022553"/>
    </source>
</evidence>
<dbReference type="CDD" id="cd00833">
    <property type="entry name" value="PKS"/>
    <property type="match status" value="1"/>
</dbReference>
<feature type="non-terminal residue" evidence="7">
    <location>
        <position position="1"/>
    </location>
</feature>
<dbReference type="SUPFAM" id="SSF55048">
    <property type="entry name" value="Probable ACP-binding domain of malonyl-CoA ACP transacylase"/>
    <property type="match status" value="1"/>
</dbReference>
<dbReference type="EMBL" id="JBHMDI010000285">
    <property type="protein sequence ID" value="MFB9353037.1"/>
    <property type="molecule type" value="Genomic_DNA"/>
</dbReference>
<dbReference type="Gene3D" id="3.40.47.10">
    <property type="match status" value="1"/>
</dbReference>
<dbReference type="InterPro" id="IPR014043">
    <property type="entry name" value="Acyl_transferase_dom"/>
</dbReference>
<accession>A0ABV5LM95</accession>
<dbReference type="Proteomes" id="UP001589753">
    <property type="component" value="Unassembled WGS sequence"/>
</dbReference>
<dbReference type="Pfam" id="PF00698">
    <property type="entry name" value="Acyl_transf_1"/>
    <property type="match status" value="1"/>
</dbReference>
<dbReference type="SMART" id="SM00827">
    <property type="entry name" value="PKS_AT"/>
    <property type="match status" value="1"/>
</dbReference>
<keyword evidence="4" id="KW-0511">Multifunctional enzyme</keyword>
<dbReference type="Gene3D" id="1.10.1200.10">
    <property type="entry name" value="ACP-like"/>
    <property type="match status" value="1"/>
</dbReference>
<feature type="domain" description="Ketosynthase family 3 (KS3)" evidence="6">
    <location>
        <begin position="53"/>
        <end position="470"/>
    </location>
</feature>
<dbReference type="SUPFAM" id="SSF52151">
    <property type="entry name" value="FabD/lysophospholipase-like"/>
    <property type="match status" value="1"/>
</dbReference>
<dbReference type="InterPro" id="IPR032821">
    <property type="entry name" value="PKS_assoc"/>
</dbReference>
<dbReference type="InterPro" id="IPR018201">
    <property type="entry name" value="Ketoacyl_synth_AS"/>
</dbReference>
<dbReference type="InterPro" id="IPR016035">
    <property type="entry name" value="Acyl_Trfase/lysoPLipase"/>
</dbReference>
<evidence type="ECO:0000256" key="1">
    <source>
        <dbReference type="ARBA" id="ARBA00022450"/>
    </source>
</evidence>
<dbReference type="Pfam" id="PF00109">
    <property type="entry name" value="ketoacyl-synt"/>
    <property type="match status" value="1"/>
</dbReference>
<dbReference type="InterPro" id="IPR036736">
    <property type="entry name" value="ACP-like_sf"/>
</dbReference>
<dbReference type="SUPFAM" id="SSF53901">
    <property type="entry name" value="Thiolase-like"/>
    <property type="match status" value="1"/>
</dbReference>
<reference evidence="7 8" key="1">
    <citation type="submission" date="2024-09" db="EMBL/GenBank/DDBJ databases">
        <authorList>
            <person name="Sun Q."/>
            <person name="Mori K."/>
        </authorList>
    </citation>
    <scope>NUCLEOTIDE SEQUENCE [LARGE SCALE GENOMIC DNA]</scope>
    <source>
        <strain evidence="7 8">JCM 9767</strain>
    </source>
</reference>
<dbReference type="RefSeq" id="WP_380957812.1">
    <property type="nucleotide sequence ID" value="NZ_JBHMDI010000285.1"/>
</dbReference>
<dbReference type="InterPro" id="IPR016039">
    <property type="entry name" value="Thiolase-like"/>
</dbReference>
<name>A0ABV5LM95_9ACTN</name>
<evidence type="ECO:0000259" key="6">
    <source>
        <dbReference type="PROSITE" id="PS52004"/>
    </source>
</evidence>
<dbReference type="InterPro" id="IPR014030">
    <property type="entry name" value="Ketoacyl_synth_N"/>
</dbReference>
<evidence type="ECO:0000313" key="7">
    <source>
        <dbReference type="EMBL" id="MFB9353037.1"/>
    </source>
</evidence>
<dbReference type="PROSITE" id="PS00606">
    <property type="entry name" value="KS3_1"/>
    <property type="match status" value="1"/>
</dbReference>
<keyword evidence="3" id="KW-0808">Transferase</keyword>
<keyword evidence="1" id="KW-0596">Phosphopantetheine</keyword>
<dbReference type="SUPFAM" id="SSF47336">
    <property type="entry name" value="ACP-like"/>
    <property type="match status" value="1"/>
</dbReference>
<dbReference type="InterPro" id="IPR001227">
    <property type="entry name" value="Ac_transferase_dom_sf"/>
</dbReference>
<dbReference type="Pfam" id="PF16197">
    <property type="entry name" value="KAsynt_C_assoc"/>
    <property type="match status" value="1"/>
</dbReference>
<dbReference type="Gene3D" id="3.30.70.3290">
    <property type="match status" value="1"/>
</dbReference>
<evidence type="ECO:0000313" key="8">
    <source>
        <dbReference type="Proteomes" id="UP001589753"/>
    </source>
</evidence>
<evidence type="ECO:0000256" key="4">
    <source>
        <dbReference type="ARBA" id="ARBA00023268"/>
    </source>
</evidence>
<protein>
    <submittedName>
        <fullName evidence="7">Beta-ketoacyl synthase N-terminal-like domain-containing protein</fullName>
    </submittedName>
</protein>
<keyword evidence="5" id="KW-0012">Acyltransferase</keyword>
<sequence length="813" mass="85436">LNQLTGLRLPATLVFDHPNALAVTEHIEEKLAGPDPRTTASARTAVDAKPVDDEPIAIIGMACRYPGGVTSPEDLWRLVVDGVDTVSDMPDDRGWDLEGLYDPEPGTEGKSYTRRGSFLYDAAQFDPGFFGISPREALYMDPQQRLLLETSWEALERAGIDPASLRGSRTGVFAGVMYHDYALNVSPSGTAGGSVVSGRLSYTYGWEGPAVTVDTACSSSLVALHLAVQALRQGDCSLAVAGGATVMSTPGMFVEFSRQRGLSVDGRCKAFAGAADGVGWSEGVGVLLVERLSDAVRNGHRVLAVVRGTAVNQDGASNGFTAPNGPSQQRVIRQALEAAGVAAAEVDVVEAHGTGTTLGDPIEAQALLATYGQDRPADRPLLLGSIKSNIGHAQAAAGVAGVIKMVMAMEHGSVPRTLHVDRPSPHVDWTEGSAELVVEERPWPDAPHPRRASVSAFGLSGTNAHVVLEQAPAPAPVAEPGPVNGGGERPTPPLPWTVSAATPEALRAQARRLLDHLTDRPDQDPLDTAYALATSRTVLESRAVVLGAHRDDLLEGLRTLAHGESSPTVLRGTARDGGPTAFMFSGQGSQRLGMGRELYGRFPVFAEAFDAVCAGLDEHLERPLREVVWGEDAEALNRTAYAQAGLFAVEVALYRLLDAWGVRPDYVAGHSIGEVAAAHVAGVFSLADACALVAARGRLMQALPAGGAMVAVEAAEAEVLPHLTGEVSLAAVNGPSSVVISGAEAAVEAVAEVFRELGRRTSRLRVSHAFHSPLMEPMLEEFRTVAEALSYAEPLLPVVSNVTGRIAAPGELT</sequence>
<dbReference type="InterPro" id="IPR014031">
    <property type="entry name" value="Ketoacyl_synth_C"/>
</dbReference>
<organism evidence="7 8">
    <name type="scientific">Streptomyces heliomycini</name>
    <dbReference type="NCBI Taxonomy" id="284032"/>
    <lineage>
        <taxon>Bacteria</taxon>
        <taxon>Bacillati</taxon>
        <taxon>Actinomycetota</taxon>
        <taxon>Actinomycetes</taxon>
        <taxon>Kitasatosporales</taxon>
        <taxon>Streptomycetaceae</taxon>
        <taxon>Streptomyces</taxon>
    </lineage>
</organism>
<feature type="non-terminal residue" evidence="7">
    <location>
        <position position="813"/>
    </location>
</feature>
<gene>
    <name evidence="7" type="ORF">ACFFUA_37560</name>
</gene>
<comment type="caution">
    <text evidence="7">The sequence shown here is derived from an EMBL/GenBank/DDBJ whole genome shotgun (WGS) entry which is preliminary data.</text>
</comment>
<keyword evidence="8" id="KW-1185">Reference proteome</keyword>
<dbReference type="SMART" id="SM00825">
    <property type="entry name" value="PKS_KS"/>
    <property type="match status" value="1"/>
</dbReference>
<proteinExistence type="predicted"/>
<evidence type="ECO:0000256" key="5">
    <source>
        <dbReference type="ARBA" id="ARBA00023315"/>
    </source>
</evidence>
<dbReference type="InterPro" id="IPR016036">
    <property type="entry name" value="Malonyl_transacylase_ACP-bd"/>
</dbReference>
<dbReference type="PROSITE" id="PS52004">
    <property type="entry name" value="KS3_2"/>
    <property type="match status" value="1"/>
</dbReference>
<dbReference type="Pfam" id="PF02801">
    <property type="entry name" value="Ketoacyl-synt_C"/>
    <property type="match status" value="1"/>
</dbReference>
<dbReference type="Gene3D" id="3.40.366.10">
    <property type="entry name" value="Malonyl-Coenzyme A Acyl Carrier Protein, domain 2"/>
    <property type="match status" value="1"/>
</dbReference>